<name>A0A644URR5_9ZZZZ</name>
<sequence>MEKVCPICNALDEVNQACPRCGQAMKDGGTLQNYLGPYSPYMDGDWIPLNMIDYGCTHLVYCPHCHYDIRVVWNFVII</sequence>
<comment type="caution">
    <text evidence="1">The sequence shown here is derived from an EMBL/GenBank/DDBJ whole genome shotgun (WGS) entry which is preliminary data.</text>
</comment>
<evidence type="ECO:0000313" key="1">
    <source>
        <dbReference type="EMBL" id="MPL81584.1"/>
    </source>
</evidence>
<proteinExistence type="predicted"/>
<dbReference type="EMBL" id="VSSQ01000151">
    <property type="protein sequence ID" value="MPL81584.1"/>
    <property type="molecule type" value="Genomic_DNA"/>
</dbReference>
<reference evidence="1" key="1">
    <citation type="submission" date="2019-08" db="EMBL/GenBank/DDBJ databases">
        <authorList>
            <person name="Kucharzyk K."/>
            <person name="Murdoch R.W."/>
            <person name="Higgins S."/>
            <person name="Loffler F."/>
        </authorList>
    </citation>
    <scope>NUCLEOTIDE SEQUENCE</scope>
</reference>
<evidence type="ECO:0008006" key="2">
    <source>
        <dbReference type="Google" id="ProtNLM"/>
    </source>
</evidence>
<accession>A0A644URR5</accession>
<gene>
    <name evidence="1" type="ORF">SDC9_27512</name>
</gene>
<organism evidence="1">
    <name type="scientific">bioreactor metagenome</name>
    <dbReference type="NCBI Taxonomy" id="1076179"/>
    <lineage>
        <taxon>unclassified sequences</taxon>
        <taxon>metagenomes</taxon>
        <taxon>ecological metagenomes</taxon>
    </lineage>
</organism>
<dbReference type="AlphaFoldDB" id="A0A644URR5"/>
<protein>
    <recommendedName>
        <fullName evidence="2">DZANK-type domain-containing protein</fullName>
    </recommendedName>
</protein>